<dbReference type="GO" id="GO:0003735">
    <property type="term" value="F:structural constituent of ribosome"/>
    <property type="evidence" value="ECO:0007669"/>
    <property type="project" value="TreeGrafter"/>
</dbReference>
<dbReference type="Pfam" id="PF00575">
    <property type="entry name" value="S1"/>
    <property type="match status" value="5"/>
</dbReference>
<keyword evidence="3" id="KW-0687">Ribonucleoprotein</keyword>
<proteinExistence type="inferred from homology"/>
<dbReference type="InterPro" id="IPR035104">
    <property type="entry name" value="Ribosomal_protein_S1-like"/>
</dbReference>
<dbReference type="Gene3D" id="2.40.50.140">
    <property type="entry name" value="Nucleic acid-binding proteins"/>
    <property type="match status" value="5"/>
</dbReference>
<dbReference type="NCBIfam" id="NF004956">
    <property type="entry name" value="PRK06299.1-6"/>
    <property type="match status" value="1"/>
</dbReference>
<feature type="domain" description="S1 motif" evidence="5">
    <location>
        <begin position="376"/>
        <end position="444"/>
    </location>
</feature>
<evidence type="ECO:0000313" key="6">
    <source>
        <dbReference type="EMBL" id="KAB0613274.1"/>
    </source>
</evidence>
<evidence type="ECO:0000256" key="1">
    <source>
        <dbReference type="ARBA" id="ARBA00006767"/>
    </source>
</evidence>
<dbReference type="GeneID" id="56509625"/>
<keyword evidence="2 6" id="KW-0689">Ribosomal protein</keyword>
<feature type="domain" description="S1 motif" evidence="5">
    <location>
        <begin position="289"/>
        <end position="359"/>
    </location>
</feature>
<dbReference type="AlphaFoldDB" id="A0AAV6EEZ4"/>
<evidence type="ECO:0000313" key="7">
    <source>
        <dbReference type="Proteomes" id="UP000423641"/>
    </source>
</evidence>
<dbReference type="FunFam" id="2.40.50.140:FF:000103">
    <property type="entry name" value="protein RRP5 homolog"/>
    <property type="match status" value="1"/>
</dbReference>
<dbReference type="SMART" id="SM00316">
    <property type="entry name" value="S1"/>
    <property type="match status" value="6"/>
</dbReference>
<dbReference type="CDD" id="cd04465">
    <property type="entry name" value="S1_RPS1_repeat_ec2_hs2"/>
    <property type="match status" value="1"/>
</dbReference>
<evidence type="ECO:0000259" key="5">
    <source>
        <dbReference type="PROSITE" id="PS50126"/>
    </source>
</evidence>
<feature type="domain" description="S1 motif" evidence="5">
    <location>
        <begin position="461"/>
        <end position="526"/>
    </location>
</feature>
<dbReference type="InterPro" id="IPR012340">
    <property type="entry name" value="NA-bd_OB-fold"/>
</dbReference>
<dbReference type="PANTHER" id="PTHR10724:SF7">
    <property type="entry name" value="SMALL RIBOSOMAL SUBUNIT PROTEIN BS1C"/>
    <property type="match status" value="1"/>
</dbReference>
<dbReference type="InterPro" id="IPR050437">
    <property type="entry name" value="Ribos_protein_bS1-like"/>
</dbReference>
<evidence type="ECO:0000256" key="3">
    <source>
        <dbReference type="ARBA" id="ARBA00023274"/>
    </source>
</evidence>
<dbReference type="GO" id="GO:0022627">
    <property type="term" value="C:cytosolic small ribosomal subunit"/>
    <property type="evidence" value="ECO:0007669"/>
    <property type="project" value="TreeGrafter"/>
</dbReference>
<dbReference type="GO" id="GO:0006412">
    <property type="term" value="P:translation"/>
    <property type="evidence" value="ECO:0007669"/>
    <property type="project" value="TreeGrafter"/>
</dbReference>
<dbReference type="PANTHER" id="PTHR10724">
    <property type="entry name" value="30S RIBOSOMAL PROTEIN S1"/>
    <property type="match status" value="1"/>
</dbReference>
<feature type="domain" description="S1 motif" evidence="5">
    <location>
        <begin position="35"/>
        <end position="99"/>
    </location>
</feature>
<organism evidence="6 7">
    <name type="scientific">Campylobacter hyointestinalis subsp. lawsonii</name>
    <dbReference type="NCBI Taxonomy" id="91353"/>
    <lineage>
        <taxon>Bacteria</taxon>
        <taxon>Pseudomonadati</taxon>
        <taxon>Campylobacterota</taxon>
        <taxon>Epsilonproteobacteria</taxon>
        <taxon>Campylobacterales</taxon>
        <taxon>Campylobacteraceae</taxon>
        <taxon>Campylobacter</taxon>
    </lineage>
</organism>
<evidence type="ECO:0000256" key="4">
    <source>
        <dbReference type="ARBA" id="ARBA00025604"/>
    </source>
</evidence>
<evidence type="ECO:0000256" key="2">
    <source>
        <dbReference type="ARBA" id="ARBA00022980"/>
    </source>
</evidence>
<dbReference type="EMBL" id="VZON01000003">
    <property type="protein sequence ID" value="KAB0613274.1"/>
    <property type="molecule type" value="Genomic_DNA"/>
</dbReference>
<accession>A0AAV6EEZ4</accession>
<feature type="domain" description="S1 motif" evidence="5">
    <location>
        <begin position="204"/>
        <end position="272"/>
    </location>
</feature>
<dbReference type="GO" id="GO:0003729">
    <property type="term" value="F:mRNA binding"/>
    <property type="evidence" value="ECO:0007669"/>
    <property type="project" value="TreeGrafter"/>
</dbReference>
<dbReference type="InterPro" id="IPR003029">
    <property type="entry name" value="S1_domain"/>
</dbReference>
<comment type="function">
    <text evidence="4">Binds mRNA; thus facilitating recognition of the initiation point. It is needed to translate mRNA with a short Shine-Dalgarno (SD) purine-rich sequence.</text>
</comment>
<dbReference type="SUPFAM" id="SSF50249">
    <property type="entry name" value="Nucleic acid-binding proteins"/>
    <property type="match status" value="6"/>
</dbReference>
<dbReference type="RefSeq" id="WP_151062162.1">
    <property type="nucleotide sequence ID" value="NZ_CP053828.1"/>
</dbReference>
<comment type="similarity">
    <text evidence="1">Belongs to the bacterial ribosomal protein bS1 family.</text>
</comment>
<protein>
    <submittedName>
        <fullName evidence="6">30S ribosomal protein S1</fullName>
    </submittedName>
</protein>
<dbReference type="Proteomes" id="UP000423641">
    <property type="component" value="Unassembled WGS sequence"/>
</dbReference>
<comment type="caution">
    <text evidence="6">The sequence shown here is derived from an EMBL/GenBank/DDBJ whole genome shotgun (WGS) entry which is preliminary data.</text>
</comment>
<reference evidence="6 7" key="1">
    <citation type="submission" date="2019-09" db="EMBL/GenBank/DDBJ databases">
        <title>Draft genome sequences of 48 bacterial type strains from the CCUG.</title>
        <authorList>
            <person name="Tunovic T."/>
            <person name="Pineiro-Iglesias B."/>
            <person name="Unosson C."/>
            <person name="Inganas E."/>
            <person name="Ohlen M."/>
            <person name="Cardew S."/>
            <person name="Jensie-Markopoulos S."/>
            <person name="Salva-Serra F."/>
            <person name="Jaen-Luchoro D."/>
            <person name="Karlsson R."/>
            <person name="Svensson-Stadler L."/>
            <person name="Chun J."/>
            <person name="Moore E."/>
        </authorList>
    </citation>
    <scope>NUCLEOTIDE SEQUENCE [LARGE SCALE GENOMIC DNA]</scope>
    <source>
        <strain evidence="6 7">CCUG 34538</strain>
    </source>
</reference>
<name>A0AAV6EEZ4_CAMHY</name>
<dbReference type="PROSITE" id="PS50126">
    <property type="entry name" value="S1"/>
    <property type="match status" value="5"/>
</dbReference>
<sequence length="558" mass="62722">MAEVNKNVRNDISDKIDYEEDFAAMFEESLKAEESTVCDGVIVNIKDTEVFVDVRKKSEGIMNISEITNNDGTLQYKIGDTIKVAITGSRNGRPIVSHKKALRKEKVKAFIDNFDENADNIYDAKIISKNKGGFVALSNDDVEFFMPKSQSGFRDANQVINKTFKVKVLKINKDEQSIIVSRKKLIDEDRKKRKEAIENIIDNTDIIEGTIKKITTYGMFVDVGGIDGLVHYSEISYKGPVNPNTLYKEGDKVDVKIIKYDTDKKHLSLSVKAATPDPWEEIKDSLEVGDTIKVTVSNIEPYGAFVDLGNDIEGFLHISEISWDKNIKNPKDFIKEGEELDVEVIEIDASDRRLRVSLKNLLPKPFDEFNAKFSEGDIVNGVVTTLTNFGAFVRIGALEGLLHNEDSSWDRNDKCKDIFKTGDNIQVKIIKIDDKNQKISLSQKDLKESPVTKYAKTHANGDIVSGTIRDIKDFGVFVSLEDGVDALIRKEDIGNLDINSLKVGDSIEAAIAFIDEKKNRIRLSVRRLAKQKEREVLNEINDEGKMTLGDIIKEQLAD</sequence>
<dbReference type="PRINTS" id="PR00681">
    <property type="entry name" value="RIBOSOMALS1"/>
</dbReference>
<gene>
    <name evidence="6" type="ORF">F7P66_04665</name>
</gene>